<dbReference type="EMBL" id="NISJ01000002">
    <property type="protein sequence ID" value="OWR00237.1"/>
    <property type="molecule type" value="Genomic_DNA"/>
</dbReference>
<evidence type="ECO:0000313" key="4">
    <source>
        <dbReference type="Proteomes" id="UP000197097"/>
    </source>
</evidence>
<keyword evidence="2" id="KW-0732">Signal</keyword>
<feature type="signal peptide" evidence="2">
    <location>
        <begin position="1"/>
        <end position="22"/>
    </location>
</feature>
<feature type="chain" id="PRO_5012490206" description="Secreted protein" evidence="2">
    <location>
        <begin position="23"/>
        <end position="81"/>
    </location>
</feature>
<evidence type="ECO:0000256" key="2">
    <source>
        <dbReference type="SAM" id="SignalP"/>
    </source>
</evidence>
<gene>
    <name evidence="3" type="ORF">CDQ91_05625</name>
</gene>
<protein>
    <recommendedName>
        <fullName evidence="5">Secreted protein</fullName>
    </recommendedName>
</protein>
<proteinExistence type="predicted"/>
<name>A0A246K3U9_9SPHN</name>
<reference evidence="3 4" key="1">
    <citation type="journal article" date="2002" name="Int. J. Syst. Evol. Microbiol.">
        <title>Sphingopyxis witflariensis sp. nov., isolated from activated sludge.</title>
        <authorList>
            <person name="Kampfer P."/>
            <person name="Witzenberger R."/>
            <person name="Denner E.B."/>
            <person name="Busse H.J."/>
            <person name="Neef A."/>
        </authorList>
    </citation>
    <scope>NUCLEOTIDE SEQUENCE [LARGE SCALE GENOMIC DNA]</scope>
    <source>
        <strain evidence="3 4">DSM 14551</strain>
    </source>
</reference>
<keyword evidence="4" id="KW-1185">Reference proteome</keyword>
<evidence type="ECO:0008006" key="5">
    <source>
        <dbReference type="Google" id="ProtNLM"/>
    </source>
</evidence>
<dbReference type="Proteomes" id="UP000197097">
    <property type="component" value="Unassembled WGS sequence"/>
</dbReference>
<feature type="region of interest" description="Disordered" evidence="1">
    <location>
        <begin position="62"/>
        <end position="81"/>
    </location>
</feature>
<sequence length="81" mass="9122">MYCRLILLTSALVMPLSSFAVAGESASEADPDTVRCRSVRELGTRIPKRVCKTNQQWAQEQEAARQAMEDRNRSSQCTDRC</sequence>
<comment type="caution">
    <text evidence="3">The sequence shown here is derived from an EMBL/GenBank/DDBJ whole genome shotgun (WGS) entry which is preliminary data.</text>
</comment>
<evidence type="ECO:0000256" key="1">
    <source>
        <dbReference type="SAM" id="MobiDB-lite"/>
    </source>
</evidence>
<feature type="compositionally biased region" description="Basic and acidic residues" evidence="1">
    <location>
        <begin position="67"/>
        <end position="81"/>
    </location>
</feature>
<accession>A0A246K3U9</accession>
<organism evidence="3 4">
    <name type="scientific">Sphingopyxis witflariensis</name>
    <dbReference type="NCBI Taxonomy" id="173675"/>
    <lineage>
        <taxon>Bacteria</taxon>
        <taxon>Pseudomonadati</taxon>
        <taxon>Pseudomonadota</taxon>
        <taxon>Alphaproteobacteria</taxon>
        <taxon>Sphingomonadales</taxon>
        <taxon>Sphingomonadaceae</taxon>
        <taxon>Sphingopyxis</taxon>
    </lineage>
</organism>
<dbReference type="AlphaFoldDB" id="A0A246K3U9"/>
<evidence type="ECO:0000313" key="3">
    <source>
        <dbReference type="EMBL" id="OWR00237.1"/>
    </source>
</evidence>